<proteinExistence type="predicted"/>
<dbReference type="RefSeq" id="WP_062476009.1">
    <property type="nucleotide sequence ID" value="NZ_CP013650.1"/>
</dbReference>
<reference evidence="2 3" key="1">
    <citation type="submission" date="2015-12" db="EMBL/GenBank/DDBJ databases">
        <title>Complete genome of Lacimicrobium alkaliphilum KCTC 32984.</title>
        <authorList>
            <person name="Kim S.-G."/>
            <person name="Lee Y.-J."/>
        </authorList>
    </citation>
    <scope>NUCLEOTIDE SEQUENCE [LARGE SCALE GENOMIC DNA]</scope>
    <source>
        <strain evidence="2 3">YelD216</strain>
    </source>
</reference>
<name>A0A0U3AGT9_9ALTE</name>
<protein>
    <submittedName>
        <fullName evidence="2">Uncharacterized protein</fullName>
    </submittedName>
</protein>
<dbReference type="KEGG" id="lal:AT746_02540"/>
<evidence type="ECO:0000313" key="3">
    <source>
        <dbReference type="Proteomes" id="UP000068447"/>
    </source>
</evidence>
<organism evidence="2 3">
    <name type="scientific">Lacimicrobium alkaliphilum</name>
    <dbReference type="NCBI Taxonomy" id="1526571"/>
    <lineage>
        <taxon>Bacteria</taxon>
        <taxon>Pseudomonadati</taxon>
        <taxon>Pseudomonadota</taxon>
        <taxon>Gammaproteobacteria</taxon>
        <taxon>Alteromonadales</taxon>
        <taxon>Alteromonadaceae</taxon>
        <taxon>Lacimicrobium</taxon>
    </lineage>
</organism>
<gene>
    <name evidence="2" type="ORF">AT746_02540</name>
</gene>
<keyword evidence="1" id="KW-0732">Signal</keyword>
<feature type="chain" id="PRO_5006835936" evidence="1">
    <location>
        <begin position="22"/>
        <end position="258"/>
    </location>
</feature>
<dbReference type="EMBL" id="CP013650">
    <property type="protein sequence ID" value="ALS97266.1"/>
    <property type="molecule type" value="Genomic_DNA"/>
</dbReference>
<evidence type="ECO:0000313" key="2">
    <source>
        <dbReference type="EMBL" id="ALS97266.1"/>
    </source>
</evidence>
<dbReference type="AlphaFoldDB" id="A0A0U3AGT9"/>
<keyword evidence="3" id="KW-1185">Reference proteome</keyword>
<dbReference type="OrthoDB" id="6398194at2"/>
<evidence type="ECO:0000256" key="1">
    <source>
        <dbReference type="SAM" id="SignalP"/>
    </source>
</evidence>
<dbReference type="Proteomes" id="UP000068447">
    <property type="component" value="Chromosome"/>
</dbReference>
<sequence length="258" mass="28157">MKKMLCSTLLVSLCTASPIFAEESKPPHSNDKTIDFIEKQVEQNMSVGRAIKSIVSHYPQDVEIVIRTALDLYPEHYREIVHGAISAQPALTEDVVSIAIEKHPQHCANIVKTAIHAEPSYIDFVVNAATHATPEELQDIVRVAVITEPNSADTIVRSVAEAQPNRLAEIITTAIGAVPLVGEYIVEALLISYPQSTETVITTAFKESNLNNGNNLLRILATARGAGINDDEIKLYAINGGVTEEDFSALMEQLESKE</sequence>
<feature type="signal peptide" evidence="1">
    <location>
        <begin position="1"/>
        <end position="21"/>
    </location>
</feature>
<accession>A0A0U3AGT9</accession>